<dbReference type="PANTHER" id="PTHR35527:SF2">
    <property type="entry name" value="HYDROLASE"/>
    <property type="match status" value="1"/>
</dbReference>
<comment type="similarity">
    <text evidence="1">Belongs to the peptidase C59 family.</text>
</comment>
<dbReference type="InterPro" id="IPR029132">
    <property type="entry name" value="CBAH/NAAA_C"/>
</dbReference>
<dbReference type="InterPro" id="IPR052193">
    <property type="entry name" value="Peptidase_C59"/>
</dbReference>
<evidence type="ECO:0000313" key="4">
    <source>
        <dbReference type="EMBL" id="RZM74784.1"/>
    </source>
</evidence>
<name>A0A4Q7E0P1_9GAMM</name>
<dbReference type="EMBL" id="PPUZ01000062">
    <property type="protein sequence ID" value="RZM74784.1"/>
    <property type="molecule type" value="Genomic_DNA"/>
</dbReference>
<evidence type="ECO:0000259" key="3">
    <source>
        <dbReference type="Pfam" id="PF02275"/>
    </source>
</evidence>
<protein>
    <recommendedName>
        <fullName evidence="3">Choloylglycine hydrolase/NAAA C-terminal domain-containing protein</fullName>
    </recommendedName>
</protein>
<dbReference type="AlphaFoldDB" id="A0A4Q7E0P1"/>
<keyword evidence="2" id="KW-0378">Hydrolase</keyword>
<dbReference type="Proteomes" id="UP000292345">
    <property type="component" value="Unassembled WGS sequence"/>
</dbReference>
<dbReference type="Pfam" id="PF02275">
    <property type="entry name" value="CBAH"/>
    <property type="match status" value="1"/>
</dbReference>
<comment type="caution">
    <text evidence="4">The sequence shown here is derived from an EMBL/GenBank/DDBJ whole genome shotgun (WGS) entry which is preliminary data.</text>
</comment>
<proteinExistence type="inferred from homology"/>
<dbReference type="SUPFAM" id="SSF56235">
    <property type="entry name" value="N-terminal nucleophile aminohydrolases (Ntn hydrolases)"/>
    <property type="match status" value="1"/>
</dbReference>
<dbReference type="InterPro" id="IPR029055">
    <property type="entry name" value="Ntn_hydrolases_N"/>
</dbReference>
<evidence type="ECO:0000256" key="1">
    <source>
        <dbReference type="ARBA" id="ARBA00006625"/>
    </source>
</evidence>
<dbReference type="PANTHER" id="PTHR35527">
    <property type="entry name" value="CHOLOYLGLYCINE HYDROLASE"/>
    <property type="match status" value="1"/>
</dbReference>
<sequence>MCTNFKIKTTFDDIIVGRSQEFSQLLGRSLMFRKPGHHYQQNLFDPDGKDCQPSEWAKAHCQFTWTGEYGFVAMQSLDFDEVAKTYNIQIADSVKSPIATDGINTEGLYIGCLLQNAADYPAVTDPAKGLAVTNLIDYILSTCQSCQDVRDRLAPNSAEGACQQDKPQAQVQVTDATRHKLFHQHFPVHDRFGDSIVIEFINDQVQIHDNNQYGVLTNDPDFQWHITNLKNYANVTPVSSHHSQPGNLDDITMQSQGNGFSLLPGGLLPMHRFVRAAMMVNYAKPVASTDEAINLAAHILNTVDIPLGVIREVSEEKSLKPELDYTQYITLSDLSQQRFYVRLYESPQVYCVDLNKLDLCALNGKTFDIPRNTLATNLTEQISTSKIANSPFQAAG</sequence>
<reference evidence="4 5" key="1">
    <citation type="submission" date="2018-01" db="EMBL/GenBank/DDBJ databases">
        <title>Co-occurrence of chitin degradation, pigmentation and bioactivity in marine Pseudoalteromonas.</title>
        <authorList>
            <person name="Paulsen S."/>
            <person name="Gram L."/>
            <person name="Machado H."/>
        </authorList>
    </citation>
    <scope>NUCLEOTIDE SEQUENCE [LARGE SCALE GENOMIC DNA]</scope>
    <source>
        <strain evidence="4 5">S1946</strain>
    </source>
</reference>
<evidence type="ECO:0000256" key="2">
    <source>
        <dbReference type="ARBA" id="ARBA00022801"/>
    </source>
</evidence>
<evidence type="ECO:0000313" key="5">
    <source>
        <dbReference type="Proteomes" id="UP000292345"/>
    </source>
</evidence>
<dbReference type="RefSeq" id="WP_130246106.1">
    <property type="nucleotide sequence ID" value="NZ_PPUZ01000062.1"/>
</dbReference>
<dbReference type="GO" id="GO:0016787">
    <property type="term" value="F:hydrolase activity"/>
    <property type="evidence" value="ECO:0007669"/>
    <property type="project" value="UniProtKB-KW"/>
</dbReference>
<dbReference type="Gene3D" id="3.60.60.10">
    <property type="entry name" value="Penicillin V Acylase, Chain A"/>
    <property type="match status" value="1"/>
</dbReference>
<organism evidence="4 5">
    <name type="scientific">Pseudoalteromonas rubra</name>
    <dbReference type="NCBI Taxonomy" id="43658"/>
    <lineage>
        <taxon>Bacteria</taxon>
        <taxon>Pseudomonadati</taxon>
        <taxon>Pseudomonadota</taxon>
        <taxon>Gammaproteobacteria</taxon>
        <taxon>Alteromonadales</taxon>
        <taxon>Pseudoalteromonadaceae</taxon>
        <taxon>Pseudoalteromonas</taxon>
    </lineage>
</organism>
<accession>A0A4Q7E0P1</accession>
<gene>
    <name evidence="4" type="ORF">C3B51_19475</name>
</gene>
<feature type="domain" description="Choloylglycine hydrolase/NAAA C-terminal" evidence="3">
    <location>
        <begin position="93"/>
        <end position="359"/>
    </location>
</feature>